<keyword evidence="2" id="KW-1185">Reference proteome</keyword>
<accession>A0ABQ4L0N4</accession>
<dbReference type="Proteomes" id="UP000680670">
    <property type="component" value="Unassembled WGS sequence"/>
</dbReference>
<proteinExistence type="predicted"/>
<dbReference type="RefSeq" id="WP_213021108.1">
    <property type="nucleotide sequence ID" value="NZ_BORJ01000011.1"/>
</dbReference>
<comment type="caution">
    <text evidence="1">The sequence shown here is derived from an EMBL/GenBank/DDBJ whole genome shotgun (WGS) entry which is preliminary data.</text>
</comment>
<dbReference type="EMBL" id="BORJ01000011">
    <property type="protein sequence ID" value="GIN97843.1"/>
    <property type="molecule type" value="Genomic_DNA"/>
</dbReference>
<reference evidence="1 2" key="1">
    <citation type="submission" date="2021-03" db="EMBL/GenBank/DDBJ databases">
        <title>Antimicrobial resistance genes in bacteria isolated from Japanese honey, and their potential for conferring macrolide and lincosamide resistance in the American foulbrood pathogen Paenibacillus larvae.</title>
        <authorList>
            <person name="Okamoto M."/>
            <person name="Kumagai M."/>
            <person name="Kanamori H."/>
            <person name="Takamatsu D."/>
        </authorList>
    </citation>
    <scope>NUCLEOTIDE SEQUENCE [LARGE SCALE GENOMIC DNA]</scope>
    <source>
        <strain evidence="1 2">J6TS1</strain>
    </source>
</reference>
<organism evidence="1 2">
    <name type="scientific">Siminovitchia terrae</name>
    <name type="common">Bacillus terrae</name>
    <dbReference type="NCBI Taxonomy" id="1914933"/>
    <lineage>
        <taxon>Bacteria</taxon>
        <taxon>Bacillati</taxon>
        <taxon>Bacillota</taxon>
        <taxon>Bacilli</taxon>
        <taxon>Bacillales</taxon>
        <taxon>Bacillaceae</taxon>
        <taxon>Siminovitchia</taxon>
    </lineage>
</organism>
<sequence>MKCGFSDGFVLGCLQDEDDEKVRDFIYQAEQDEMFGTYIDQRDEFLRDWESEEYSPTGSLVFKEEDVEVN</sequence>
<gene>
    <name evidence="1" type="ORF">J6TS1_37130</name>
</gene>
<evidence type="ECO:0000313" key="1">
    <source>
        <dbReference type="EMBL" id="GIN97843.1"/>
    </source>
</evidence>
<evidence type="ECO:0000313" key="2">
    <source>
        <dbReference type="Proteomes" id="UP000680670"/>
    </source>
</evidence>
<name>A0ABQ4L0N4_SIMTE</name>
<protein>
    <submittedName>
        <fullName evidence="1">Uncharacterized protein</fullName>
    </submittedName>
</protein>